<evidence type="ECO:0000313" key="1">
    <source>
        <dbReference type="EMBL" id="MBP2233544.1"/>
    </source>
</evidence>
<name>A0ABS4QSB6_9HYPH</name>
<comment type="caution">
    <text evidence="1">The sequence shown here is derived from an EMBL/GenBank/DDBJ whole genome shotgun (WGS) entry which is preliminary data.</text>
</comment>
<gene>
    <name evidence="1" type="ORF">J2Z31_000034</name>
</gene>
<sequence length="59" mass="6715">MQSTQLSTDTARCLREVAYFTYIVSFTLDWLVVPAPTGFDEAQFPRVFCSATLFCNAHF</sequence>
<proteinExistence type="predicted"/>
<protein>
    <submittedName>
        <fullName evidence="1">Uncharacterized protein</fullName>
    </submittedName>
</protein>
<keyword evidence="2" id="KW-1185">Reference proteome</keyword>
<organism evidence="1 2">
    <name type="scientific">Sinorhizobium kostiense</name>
    <dbReference type="NCBI Taxonomy" id="76747"/>
    <lineage>
        <taxon>Bacteria</taxon>
        <taxon>Pseudomonadati</taxon>
        <taxon>Pseudomonadota</taxon>
        <taxon>Alphaproteobacteria</taxon>
        <taxon>Hyphomicrobiales</taxon>
        <taxon>Rhizobiaceae</taxon>
        <taxon>Sinorhizobium/Ensifer group</taxon>
        <taxon>Sinorhizobium</taxon>
    </lineage>
</organism>
<reference evidence="1 2" key="1">
    <citation type="submission" date="2021-03" db="EMBL/GenBank/DDBJ databases">
        <title>Genomic Encyclopedia of Type Strains, Phase IV (KMG-IV): sequencing the most valuable type-strain genomes for metagenomic binning, comparative biology and taxonomic classification.</title>
        <authorList>
            <person name="Goeker M."/>
        </authorList>
    </citation>
    <scope>NUCLEOTIDE SEQUENCE [LARGE SCALE GENOMIC DNA]</scope>
    <source>
        <strain evidence="1 2">DSM 13372</strain>
    </source>
</reference>
<accession>A0ABS4QSB6</accession>
<evidence type="ECO:0000313" key="2">
    <source>
        <dbReference type="Proteomes" id="UP000730739"/>
    </source>
</evidence>
<dbReference type="Proteomes" id="UP000730739">
    <property type="component" value="Unassembled WGS sequence"/>
</dbReference>
<dbReference type="EMBL" id="JAGILA010000001">
    <property type="protein sequence ID" value="MBP2233544.1"/>
    <property type="molecule type" value="Genomic_DNA"/>
</dbReference>